<feature type="non-terminal residue" evidence="1">
    <location>
        <position position="112"/>
    </location>
</feature>
<accession>A0A812WWD5</accession>
<reference evidence="1" key="1">
    <citation type="submission" date="2021-02" db="EMBL/GenBank/DDBJ databases">
        <authorList>
            <person name="Dougan E. K."/>
            <person name="Rhodes N."/>
            <person name="Thang M."/>
            <person name="Chan C."/>
        </authorList>
    </citation>
    <scope>NUCLEOTIDE SEQUENCE</scope>
</reference>
<comment type="caution">
    <text evidence="1">The sequence shown here is derived from an EMBL/GenBank/DDBJ whole genome shotgun (WGS) entry which is preliminary data.</text>
</comment>
<name>A0A812WWD5_9DINO</name>
<gene>
    <name evidence="1" type="ORF">SNEC2469_LOCUS20192</name>
</gene>
<protein>
    <submittedName>
        <fullName evidence="1">Uncharacterized protein</fullName>
    </submittedName>
</protein>
<evidence type="ECO:0000313" key="2">
    <source>
        <dbReference type="Proteomes" id="UP000601435"/>
    </source>
</evidence>
<sequence>AAQAAQARAQGFAGPPGLAQAQAQARRCAGAAIADYSKMLEKALQQLNSTLPRESAEKAQALLHGYAMDKPEEVCKVRGKDPGRVPESLLLEDSLSRVGQSALSSRSKASLP</sequence>
<organism evidence="1 2">
    <name type="scientific">Symbiodinium necroappetens</name>
    <dbReference type="NCBI Taxonomy" id="1628268"/>
    <lineage>
        <taxon>Eukaryota</taxon>
        <taxon>Sar</taxon>
        <taxon>Alveolata</taxon>
        <taxon>Dinophyceae</taxon>
        <taxon>Suessiales</taxon>
        <taxon>Symbiodiniaceae</taxon>
        <taxon>Symbiodinium</taxon>
    </lineage>
</organism>
<dbReference type="AlphaFoldDB" id="A0A812WWD5"/>
<evidence type="ECO:0000313" key="1">
    <source>
        <dbReference type="EMBL" id="CAE7700806.1"/>
    </source>
</evidence>
<dbReference type="EMBL" id="CAJNJA010034974">
    <property type="protein sequence ID" value="CAE7700806.1"/>
    <property type="molecule type" value="Genomic_DNA"/>
</dbReference>
<keyword evidence="2" id="KW-1185">Reference proteome</keyword>
<proteinExistence type="predicted"/>
<dbReference type="Proteomes" id="UP000601435">
    <property type="component" value="Unassembled WGS sequence"/>
</dbReference>